<dbReference type="SUPFAM" id="SSF56399">
    <property type="entry name" value="ADP-ribosylation"/>
    <property type="match status" value="1"/>
</dbReference>
<keyword evidence="2" id="KW-0723">Serine/threonine-protein kinase</keyword>
<dbReference type="Gene3D" id="1.10.510.10">
    <property type="entry name" value="Transferase(Phosphotransferase) domain 1"/>
    <property type="match status" value="1"/>
</dbReference>
<dbReference type="InterPro" id="IPR012317">
    <property type="entry name" value="Poly(ADP-ribose)pol_cat_dom"/>
</dbReference>
<keyword evidence="5 11" id="KW-0418">Kinase</keyword>
<dbReference type="Gene3D" id="3.90.228.10">
    <property type="match status" value="1"/>
</dbReference>
<comment type="catalytic activity">
    <reaction evidence="7">
        <text>L-threonyl-[protein] + ATP = O-phospho-L-threonyl-[protein] + ADP + H(+)</text>
        <dbReference type="Rhea" id="RHEA:46608"/>
        <dbReference type="Rhea" id="RHEA-COMP:11060"/>
        <dbReference type="Rhea" id="RHEA-COMP:11605"/>
        <dbReference type="ChEBI" id="CHEBI:15378"/>
        <dbReference type="ChEBI" id="CHEBI:30013"/>
        <dbReference type="ChEBI" id="CHEBI:30616"/>
        <dbReference type="ChEBI" id="CHEBI:61977"/>
        <dbReference type="ChEBI" id="CHEBI:456216"/>
        <dbReference type="EC" id="2.7.11.1"/>
    </reaction>
</comment>
<feature type="compositionally biased region" description="Basic and acidic residues" evidence="9">
    <location>
        <begin position="881"/>
        <end position="935"/>
    </location>
</feature>
<evidence type="ECO:0000256" key="1">
    <source>
        <dbReference type="ARBA" id="ARBA00012513"/>
    </source>
</evidence>
<keyword evidence="6" id="KW-0067">ATP-binding</keyword>
<dbReference type="PROSITE" id="PS00108">
    <property type="entry name" value="PROTEIN_KINASE_ST"/>
    <property type="match status" value="1"/>
</dbReference>
<evidence type="ECO:0000256" key="7">
    <source>
        <dbReference type="ARBA" id="ARBA00047899"/>
    </source>
</evidence>
<organism evidence="11 12">
    <name type="scientific">Chrysochromulina tobinii</name>
    <dbReference type="NCBI Taxonomy" id="1460289"/>
    <lineage>
        <taxon>Eukaryota</taxon>
        <taxon>Haptista</taxon>
        <taxon>Haptophyta</taxon>
        <taxon>Prymnesiophyceae</taxon>
        <taxon>Prymnesiales</taxon>
        <taxon>Chrysochromulinaceae</taxon>
        <taxon>Chrysochromulina</taxon>
    </lineage>
</organism>
<evidence type="ECO:0000256" key="2">
    <source>
        <dbReference type="ARBA" id="ARBA00022527"/>
    </source>
</evidence>
<dbReference type="EMBL" id="JWZX01003208">
    <property type="protein sequence ID" value="KOO23260.1"/>
    <property type="molecule type" value="Genomic_DNA"/>
</dbReference>
<dbReference type="PANTHER" id="PTHR43671:SF98">
    <property type="entry name" value="SERINE_THREONINE-PROTEIN KINASE NEK11"/>
    <property type="match status" value="1"/>
</dbReference>
<proteinExistence type="predicted"/>
<feature type="domain" description="Protein kinase" evidence="10">
    <location>
        <begin position="508"/>
        <end position="794"/>
    </location>
</feature>
<dbReference type="SUPFAM" id="SSF56112">
    <property type="entry name" value="Protein kinase-like (PK-like)"/>
    <property type="match status" value="1"/>
</dbReference>
<dbReference type="SMART" id="SM00220">
    <property type="entry name" value="S_TKc"/>
    <property type="match status" value="1"/>
</dbReference>
<comment type="catalytic activity">
    <reaction evidence="8">
        <text>L-seryl-[protein] + ATP = O-phospho-L-seryl-[protein] + ADP + H(+)</text>
        <dbReference type="Rhea" id="RHEA:17989"/>
        <dbReference type="Rhea" id="RHEA-COMP:9863"/>
        <dbReference type="Rhea" id="RHEA-COMP:11604"/>
        <dbReference type="ChEBI" id="CHEBI:15378"/>
        <dbReference type="ChEBI" id="CHEBI:29999"/>
        <dbReference type="ChEBI" id="CHEBI:30616"/>
        <dbReference type="ChEBI" id="CHEBI:83421"/>
        <dbReference type="ChEBI" id="CHEBI:456216"/>
        <dbReference type="EC" id="2.7.11.1"/>
    </reaction>
</comment>
<keyword evidence="3" id="KW-0808">Transferase</keyword>
<dbReference type="InterPro" id="IPR008271">
    <property type="entry name" value="Ser/Thr_kinase_AS"/>
</dbReference>
<evidence type="ECO:0000313" key="12">
    <source>
        <dbReference type="Proteomes" id="UP000037460"/>
    </source>
</evidence>
<evidence type="ECO:0000256" key="6">
    <source>
        <dbReference type="ARBA" id="ARBA00022840"/>
    </source>
</evidence>
<accession>A0A0M0J9T4</accession>
<feature type="region of interest" description="Disordered" evidence="9">
    <location>
        <begin position="881"/>
        <end position="940"/>
    </location>
</feature>
<keyword evidence="12" id="KW-1185">Reference proteome</keyword>
<dbReference type="Pfam" id="PF00644">
    <property type="entry name" value="PARP"/>
    <property type="match status" value="1"/>
</dbReference>
<dbReference type="PROSITE" id="PS50011">
    <property type="entry name" value="PROTEIN_KINASE_DOM"/>
    <property type="match status" value="1"/>
</dbReference>
<comment type="caution">
    <text evidence="11">The sequence shown here is derived from an EMBL/GenBank/DDBJ whole genome shotgun (WGS) entry which is preliminary data.</text>
</comment>
<dbReference type="PANTHER" id="PTHR43671">
    <property type="entry name" value="SERINE/THREONINE-PROTEIN KINASE NEK"/>
    <property type="match status" value="1"/>
</dbReference>
<sequence length="1237" mass="135765">MMAAIRVGVRDRSALHFCEGEASVRLENPTEQLYAFLVLQSDDQTTVIPLAGAVAPGGSIEIVIKNKGGATAEAPAILLNRPIALHEAVKIDSAACDLFDARAMASLFASSGRIELYPIESKPEEQAPLPMASIELGAYPPESLRIVAAPSCDLRITNPSLQSHMAFKVVCEGECTFVPTTGFVPPNASIELHVDAILGGGGATVHSRTVTAVELEAGDAGLDELFGQLEIARARQAKLYGRAEVLVNATAASTEIDPVEFSHVRASPAALPVARQTSLPIKPGELDAFHVCAEMLEHVTSARGRLASAQQHVRACFSLEASPLELAEDEGRRDAVARGDAVARRDTARLELMQRLQALIEHATSECAELARDLPNEAMALEKLEEHLGAEPRRRLGALREEALPLISRCMREVDRSRVELPELQKVEGAQAGLESLHALHRAWKDARNDFIDANAAVEKGEPGATERLDEARDQVQRAESALRSTRVALSAMAFVHLPEWLATEPVLRLCEVDGVAIPGMLVERELSHYSQLSLMSGPPETLHHVFTGVFGGRRSVLKEYTLQRSEDWRRLQREVRILSELRHPLIAEVECLFESSRAGGRVAYMQLRHCDAGDMQAWLLQKSPIALARKAALNDVALALRHLHGHGFAHGDVKLPNVLMAAQGEGVWNACLADFETSRDIASMSAAPSSVLGTQQYRAPELSQPANSSAPAPKPTHAADLFAYGVCVLKATCREGSLCFSPSGALLSWHKSASDAEASESKYAHLEALLRGLLADAPEARFDATSASQHPFLDPTAARALAEEAREAADLERLEIASVAEAERVRMEEEERGHRTRMKEEERRHRSALESSAAEQRRQLREAEEACRLRDMELRRREAELSAADQRLRDQERAAREQRAQSEAERRRLEEERRRHAEASTKADAARKAAEHAQSKMSAMAAERRAPPAYWQPSLATTARANDGFALIALDRRNDANLWATLQSLLQTDPTQLSRGQDVRQPGVYSRLELACAWRLEHPKLWDRYVSGQQQIQEQLARLRRNGAALSSLVLKTDRAHFPGGMNAEANERVLLHGTKPDMLLSILSNGPNEHFSRGIFGHGTYFAEDVGKNDQYVTTDVAHDTSGARKELHERLFVKVRHPGRLHYLLVCRVSLGHSVRTQDGQTSMDGGGGSIFATGDKRELAAVPRASPPVHFHSLVAETGGCIARFREFIVFHGSYIYPEYLVAYQRMGGNGAV</sequence>
<evidence type="ECO:0000259" key="10">
    <source>
        <dbReference type="PROSITE" id="PS50011"/>
    </source>
</evidence>
<dbReference type="EC" id="2.7.11.1" evidence="1"/>
<dbReference type="OrthoDB" id="411019at2759"/>
<evidence type="ECO:0000313" key="11">
    <source>
        <dbReference type="EMBL" id="KOO23260.1"/>
    </source>
</evidence>
<evidence type="ECO:0000256" key="8">
    <source>
        <dbReference type="ARBA" id="ARBA00048679"/>
    </source>
</evidence>
<reference evidence="12" key="1">
    <citation type="journal article" date="2015" name="PLoS Genet.">
        <title>Genome Sequence and Transcriptome Analyses of Chrysochromulina tobin: Metabolic Tools for Enhanced Algal Fitness in the Prominent Order Prymnesiales (Haptophyceae).</title>
        <authorList>
            <person name="Hovde B.T."/>
            <person name="Deodato C.R."/>
            <person name="Hunsperger H.M."/>
            <person name="Ryken S.A."/>
            <person name="Yost W."/>
            <person name="Jha R.K."/>
            <person name="Patterson J."/>
            <person name="Monnat R.J. Jr."/>
            <person name="Barlow S.B."/>
            <person name="Starkenburg S.R."/>
            <person name="Cattolico R.A."/>
        </authorList>
    </citation>
    <scope>NUCLEOTIDE SEQUENCE</scope>
    <source>
        <strain evidence="12">CCMP291</strain>
    </source>
</reference>
<dbReference type="GO" id="GO:0004674">
    <property type="term" value="F:protein serine/threonine kinase activity"/>
    <property type="evidence" value="ECO:0007669"/>
    <property type="project" value="UniProtKB-KW"/>
</dbReference>
<dbReference type="GO" id="GO:0005524">
    <property type="term" value="F:ATP binding"/>
    <property type="evidence" value="ECO:0007669"/>
    <property type="project" value="UniProtKB-KW"/>
</dbReference>
<dbReference type="AlphaFoldDB" id="A0A0M0J9T4"/>
<dbReference type="GO" id="GO:0003950">
    <property type="term" value="F:NAD+ poly-ADP-ribosyltransferase activity"/>
    <property type="evidence" value="ECO:0007669"/>
    <property type="project" value="InterPro"/>
</dbReference>
<evidence type="ECO:0000256" key="5">
    <source>
        <dbReference type="ARBA" id="ARBA00022777"/>
    </source>
</evidence>
<evidence type="ECO:0000256" key="4">
    <source>
        <dbReference type="ARBA" id="ARBA00022741"/>
    </source>
</evidence>
<feature type="compositionally biased region" description="Basic and acidic residues" evidence="9">
    <location>
        <begin position="826"/>
        <end position="849"/>
    </location>
</feature>
<gene>
    <name evidence="11" type="ORF">Ctob_000831</name>
</gene>
<evidence type="ECO:0000256" key="3">
    <source>
        <dbReference type="ARBA" id="ARBA00022679"/>
    </source>
</evidence>
<name>A0A0M0J9T4_9EUKA</name>
<protein>
    <recommendedName>
        <fullName evidence="1">non-specific serine/threonine protein kinase</fullName>
        <ecNumber evidence="1">2.7.11.1</ecNumber>
    </recommendedName>
</protein>
<dbReference type="InterPro" id="IPR000719">
    <property type="entry name" value="Prot_kinase_dom"/>
</dbReference>
<dbReference type="InterPro" id="IPR011009">
    <property type="entry name" value="Kinase-like_dom_sf"/>
</dbReference>
<dbReference type="Proteomes" id="UP000037460">
    <property type="component" value="Unassembled WGS sequence"/>
</dbReference>
<feature type="region of interest" description="Disordered" evidence="9">
    <location>
        <begin position="826"/>
        <end position="860"/>
    </location>
</feature>
<evidence type="ECO:0000256" key="9">
    <source>
        <dbReference type="SAM" id="MobiDB-lite"/>
    </source>
</evidence>
<dbReference type="InterPro" id="IPR050660">
    <property type="entry name" value="NEK_Ser/Thr_kinase"/>
</dbReference>
<keyword evidence="4" id="KW-0547">Nucleotide-binding</keyword>
<dbReference type="Pfam" id="PF00069">
    <property type="entry name" value="Pkinase"/>
    <property type="match status" value="1"/>
</dbReference>